<dbReference type="InterPro" id="IPR017850">
    <property type="entry name" value="Alkaline_phosphatase_core_sf"/>
</dbReference>
<keyword evidence="5" id="KW-1185">Reference proteome</keyword>
<organism evidence="4 5">
    <name type="scientific">Haemaphysalis longicornis</name>
    <name type="common">Bush tick</name>
    <dbReference type="NCBI Taxonomy" id="44386"/>
    <lineage>
        <taxon>Eukaryota</taxon>
        <taxon>Metazoa</taxon>
        <taxon>Ecdysozoa</taxon>
        <taxon>Arthropoda</taxon>
        <taxon>Chelicerata</taxon>
        <taxon>Arachnida</taxon>
        <taxon>Acari</taxon>
        <taxon>Parasitiformes</taxon>
        <taxon>Ixodida</taxon>
        <taxon>Ixodoidea</taxon>
        <taxon>Ixodidae</taxon>
        <taxon>Haemaphysalinae</taxon>
        <taxon>Haemaphysalis</taxon>
    </lineage>
</organism>
<dbReference type="Pfam" id="PF00245">
    <property type="entry name" value="Alk_phosphatase"/>
    <property type="match status" value="1"/>
</dbReference>
<dbReference type="PRINTS" id="PR00113">
    <property type="entry name" value="ALKPHPHTASE"/>
</dbReference>
<reference evidence="4 5" key="1">
    <citation type="journal article" date="2020" name="Cell">
        <title>Large-Scale Comparative Analyses of Tick Genomes Elucidate Their Genetic Diversity and Vector Capacities.</title>
        <authorList>
            <consortium name="Tick Genome and Microbiome Consortium (TIGMIC)"/>
            <person name="Jia N."/>
            <person name="Wang J."/>
            <person name="Shi W."/>
            <person name="Du L."/>
            <person name="Sun Y."/>
            <person name="Zhan W."/>
            <person name="Jiang J.F."/>
            <person name="Wang Q."/>
            <person name="Zhang B."/>
            <person name="Ji P."/>
            <person name="Bell-Sakyi L."/>
            <person name="Cui X.M."/>
            <person name="Yuan T.T."/>
            <person name="Jiang B.G."/>
            <person name="Yang W.F."/>
            <person name="Lam T.T."/>
            <person name="Chang Q.C."/>
            <person name="Ding S.J."/>
            <person name="Wang X.J."/>
            <person name="Zhu J.G."/>
            <person name="Ruan X.D."/>
            <person name="Zhao L."/>
            <person name="Wei J.T."/>
            <person name="Ye R.Z."/>
            <person name="Que T.C."/>
            <person name="Du C.H."/>
            <person name="Zhou Y.H."/>
            <person name="Cheng J.X."/>
            <person name="Dai P.F."/>
            <person name="Guo W.B."/>
            <person name="Han X.H."/>
            <person name="Huang E.J."/>
            <person name="Li L.F."/>
            <person name="Wei W."/>
            <person name="Gao Y.C."/>
            <person name="Liu J.Z."/>
            <person name="Shao H.Z."/>
            <person name="Wang X."/>
            <person name="Wang C.C."/>
            <person name="Yang T.C."/>
            <person name="Huo Q.B."/>
            <person name="Li W."/>
            <person name="Chen H.Y."/>
            <person name="Chen S.E."/>
            <person name="Zhou L.G."/>
            <person name="Ni X.B."/>
            <person name="Tian J.H."/>
            <person name="Sheng Y."/>
            <person name="Liu T."/>
            <person name="Pan Y.S."/>
            <person name="Xia L.Y."/>
            <person name="Li J."/>
            <person name="Zhao F."/>
            <person name="Cao W.C."/>
        </authorList>
    </citation>
    <scope>NUCLEOTIDE SEQUENCE [LARGE SCALE GENOMIC DNA]</scope>
    <source>
        <strain evidence="4">HaeL-2018</strain>
    </source>
</reference>
<keyword evidence="2" id="KW-0862">Zinc</keyword>
<comment type="cofactor">
    <cofactor evidence="2">
        <name>Mg(2+)</name>
        <dbReference type="ChEBI" id="CHEBI:18420"/>
    </cofactor>
    <text evidence="2">Binds 1 Mg(2+) ion.</text>
</comment>
<evidence type="ECO:0000256" key="3">
    <source>
        <dbReference type="RuleBase" id="RU003946"/>
    </source>
</evidence>
<dbReference type="PANTHER" id="PTHR11596:SF83">
    <property type="entry name" value="ALKALINE PHOSPHATASE 4"/>
    <property type="match status" value="1"/>
</dbReference>
<comment type="similarity">
    <text evidence="3">Belongs to the alkaline phosphatase family.</text>
</comment>
<dbReference type="SMART" id="SM00098">
    <property type="entry name" value="alkPPc"/>
    <property type="match status" value="1"/>
</dbReference>
<dbReference type="OrthoDB" id="5818554at2759"/>
<dbReference type="OMA" id="TRSHMEY"/>
<sequence length="305" mass="33261">MLPEACGSFFLRLPGSLRPLGFLPTTKPDFSHRLSYIYDATPAPPLSLQRNFTGSSPEVMHMVRRVALPAAVVARQRLISQHGHWPQRSGKNTAIVVLGGGLSYFWTKDAQGDELSGKPDLITLWEKAGRRRQFVASSEELLAVDANKVDNLLGLFSPGHLPAEIFRTPEVPSLTDMVVAALKMLKAKGPGFALIVEGGLIDQAHHVNHAAKALSETVAMSDAIEAALKLIDYRETLFLVTADHSHGFTMNGYPPRGHPILGQAGVSNIDGLPYTTLMYNTGPSNSERIYGDNTGMFPPYDNTFR</sequence>
<keyword evidence="2" id="KW-0460">Magnesium</keyword>
<dbReference type="PANTHER" id="PTHR11596">
    <property type="entry name" value="ALKALINE PHOSPHATASE"/>
    <property type="match status" value="1"/>
</dbReference>
<proteinExistence type="inferred from homology"/>
<feature type="binding site" evidence="2">
    <location>
        <position position="244"/>
    </location>
    <ligand>
        <name>Zn(2+)</name>
        <dbReference type="ChEBI" id="CHEBI:29105"/>
        <label>2</label>
    </ligand>
</feature>
<dbReference type="EC" id="3.1.3.1" evidence="1"/>
<gene>
    <name evidence="4" type="ORF">HPB48_021845</name>
</gene>
<dbReference type="VEuPathDB" id="VectorBase:HLOH_052312"/>
<dbReference type="AlphaFoldDB" id="A0A9J6H3M5"/>
<dbReference type="GO" id="GO:0004035">
    <property type="term" value="F:alkaline phosphatase activity"/>
    <property type="evidence" value="ECO:0007669"/>
    <property type="project" value="UniProtKB-EC"/>
</dbReference>
<dbReference type="EMBL" id="JABSTR010000011">
    <property type="protein sequence ID" value="KAH9382394.1"/>
    <property type="molecule type" value="Genomic_DNA"/>
</dbReference>
<dbReference type="Gene3D" id="3.40.720.10">
    <property type="entry name" value="Alkaline Phosphatase, subunit A"/>
    <property type="match status" value="1"/>
</dbReference>
<feature type="binding site" evidence="2">
    <location>
        <position position="243"/>
    </location>
    <ligand>
        <name>Zn(2+)</name>
        <dbReference type="ChEBI" id="CHEBI:29105"/>
        <label>2</label>
    </ligand>
</feature>
<comment type="caution">
    <text evidence="4">The sequence shown here is derived from an EMBL/GenBank/DDBJ whole genome shotgun (WGS) entry which is preliminary data.</text>
</comment>
<keyword evidence="2" id="KW-0479">Metal-binding</keyword>
<dbReference type="InterPro" id="IPR001952">
    <property type="entry name" value="Alkaline_phosphatase"/>
</dbReference>
<name>A0A9J6H3M5_HAELO</name>
<evidence type="ECO:0000313" key="5">
    <source>
        <dbReference type="Proteomes" id="UP000821853"/>
    </source>
</evidence>
<feature type="binding site" evidence="2">
    <location>
        <position position="202"/>
    </location>
    <ligand>
        <name>Zn(2+)</name>
        <dbReference type="ChEBI" id="CHEBI:29105"/>
        <label>2</label>
    </ligand>
</feature>
<feature type="binding site" evidence="2">
    <location>
        <position position="206"/>
    </location>
    <ligand>
        <name>Zn(2+)</name>
        <dbReference type="ChEBI" id="CHEBI:29105"/>
        <label>2</label>
    </ligand>
</feature>
<dbReference type="Proteomes" id="UP000821853">
    <property type="component" value="Chromosome 9"/>
</dbReference>
<evidence type="ECO:0000313" key="4">
    <source>
        <dbReference type="EMBL" id="KAH9382394.1"/>
    </source>
</evidence>
<accession>A0A9J6H3M5</accession>
<dbReference type="SUPFAM" id="SSF53649">
    <property type="entry name" value="Alkaline phosphatase-like"/>
    <property type="match status" value="1"/>
</dbReference>
<evidence type="ECO:0000256" key="1">
    <source>
        <dbReference type="ARBA" id="ARBA00012647"/>
    </source>
</evidence>
<dbReference type="GO" id="GO:0046872">
    <property type="term" value="F:metal ion binding"/>
    <property type="evidence" value="ECO:0007669"/>
    <property type="project" value="UniProtKB-KW"/>
</dbReference>
<comment type="cofactor">
    <cofactor evidence="2">
        <name>Zn(2+)</name>
        <dbReference type="ChEBI" id="CHEBI:29105"/>
    </cofactor>
    <text evidence="2">Binds 2 Zn(2+) ions.</text>
</comment>
<evidence type="ECO:0000256" key="2">
    <source>
        <dbReference type="PIRSR" id="PIRSR601952-2"/>
    </source>
</evidence>
<protein>
    <recommendedName>
        <fullName evidence="1">alkaline phosphatase</fullName>
        <ecNumber evidence="1">3.1.3.1</ecNumber>
    </recommendedName>
</protein>
<feature type="binding site" evidence="2">
    <location>
        <position position="197"/>
    </location>
    <ligand>
        <name>Mg(2+)</name>
        <dbReference type="ChEBI" id="CHEBI:18420"/>
    </ligand>
</feature>